<accession>A0ABQ0DZP6</accession>
<evidence type="ECO:0000313" key="2">
    <source>
        <dbReference type="EMBL" id="GAB1250939.1"/>
    </source>
</evidence>
<dbReference type="Proteomes" id="UP001628220">
    <property type="component" value="Unassembled WGS sequence"/>
</dbReference>
<feature type="domain" description="DUF5683" evidence="1">
    <location>
        <begin position="69"/>
        <end position="227"/>
    </location>
</feature>
<gene>
    <name evidence="2" type="ORF">Tsumi_00430</name>
</gene>
<name>A0ABQ0DZP6_9PORP</name>
<dbReference type="Pfam" id="PF18935">
    <property type="entry name" value="DUF5683"/>
    <property type="match status" value="1"/>
</dbReference>
<dbReference type="RefSeq" id="WP_411914767.1">
    <property type="nucleotide sequence ID" value="NZ_BAAFSF010000001.1"/>
</dbReference>
<comment type="caution">
    <text evidence="2">The sequence shown here is derived from an EMBL/GenBank/DDBJ whole genome shotgun (WGS) entry which is preliminary data.</text>
</comment>
<reference evidence="2 3" key="1">
    <citation type="journal article" date="2025" name="Int. J. Syst. Evol. Microbiol.">
        <title>Desulfovibrio falkowii sp. nov., Porphyromonas miyakawae sp. nov., Mediterraneibacter flintii sp. nov. and Owariibacterium komagatae gen. nov., sp. nov., isolated from human faeces.</title>
        <authorList>
            <person name="Hamaguchi T."/>
            <person name="Ohara M."/>
            <person name="Hisatomi A."/>
            <person name="Sekiguchi K."/>
            <person name="Takeda J.I."/>
            <person name="Ueyama J."/>
            <person name="Ito M."/>
            <person name="Nishiwaki H."/>
            <person name="Ogi T."/>
            <person name="Hirayama M."/>
            <person name="Ohkuma M."/>
            <person name="Sakamoto M."/>
            <person name="Ohno K."/>
        </authorList>
    </citation>
    <scope>NUCLEOTIDE SEQUENCE [LARGE SCALE GENOMIC DNA]</scope>
    <source>
        <strain evidence="2 3">13CB11C</strain>
    </source>
</reference>
<protein>
    <recommendedName>
        <fullName evidence="1">DUF5683 domain-containing protein</fullName>
    </recommendedName>
</protein>
<sequence>MLLFFTSSVLFAQEVYSFERTPMHYVSVVPEVTYTDTLATTAAVDTLPPAELPADIEKVALRKPFVPNSTVALLCAIIPGGGQLYNRKYWKVPIVLSAACGLTYLIGWNASQFNEYRTAYRDFMNPNPLDHDSWKSFVPPGQDPANYVGDSNIQNRLKRGTEQFQRSRDLSIIIAAVVYIFSFIDTYVDAELFTFDVSPDLSMANGGRVASPMVPYTTFGLTCKFNF</sequence>
<evidence type="ECO:0000259" key="1">
    <source>
        <dbReference type="Pfam" id="PF18935"/>
    </source>
</evidence>
<proteinExistence type="predicted"/>
<organism evidence="2 3">
    <name type="scientific">Porphyromonas miyakawae</name>
    <dbReference type="NCBI Taxonomy" id="3137470"/>
    <lineage>
        <taxon>Bacteria</taxon>
        <taxon>Pseudomonadati</taxon>
        <taxon>Bacteroidota</taxon>
        <taxon>Bacteroidia</taxon>
        <taxon>Bacteroidales</taxon>
        <taxon>Porphyromonadaceae</taxon>
        <taxon>Porphyromonas</taxon>
    </lineage>
</organism>
<dbReference type="EMBL" id="BAAFSF010000001">
    <property type="protein sequence ID" value="GAB1250939.1"/>
    <property type="molecule type" value="Genomic_DNA"/>
</dbReference>
<dbReference type="InterPro" id="IPR043738">
    <property type="entry name" value="DUF5683"/>
</dbReference>
<evidence type="ECO:0000313" key="3">
    <source>
        <dbReference type="Proteomes" id="UP001628220"/>
    </source>
</evidence>
<keyword evidence="3" id="KW-1185">Reference proteome</keyword>